<dbReference type="SUPFAM" id="SSF53756">
    <property type="entry name" value="UDP-Glycosyltransferase/glycogen phosphorylase"/>
    <property type="match status" value="1"/>
</dbReference>
<evidence type="ECO:0000259" key="2">
    <source>
        <dbReference type="Pfam" id="PF13439"/>
    </source>
</evidence>
<dbReference type="Pfam" id="PF13439">
    <property type="entry name" value="Glyco_transf_4"/>
    <property type="match status" value="1"/>
</dbReference>
<dbReference type="Proteomes" id="UP000183107">
    <property type="component" value="Unassembled WGS sequence"/>
</dbReference>
<name>A0A1I5D810_9PROT</name>
<proteinExistence type="predicted"/>
<dbReference type="GO" id="GO:0016757">
    <property type="term" value="F:glycosyltransferase activity"/>
    <property type="evidence" value="ECO:0007669"/>
    <property type="project" value="InterPro"/>
</dbReference>
<dbReference type="PANTHER" id="PTHR45947:SF3">
    <property type="entry name" value="SULFOQUINOVOSYL TRANSFERASE SQD2"/>
    <property type="match status" value="1"/>
</dbReference>
<evidence type="ECO:0000313" key="4">
    <source>
        <dbReference type="Proteomes" id="UP000183107"/>
    </source>
</evidence>
<evidence type="ECO:0000259" key="1">
    <source>
        <dbReference type="Pfam" id="PF00534"/>
    </source>
</evidence>
<dbReference type="STRING" id="1266925.GCA_000619905_01529"/>
<reference evidence="4" key="1">
    <citation type="submission" date="2016-10" db="EMBL/GenBank/DDBJ databases">
        <authorList>
            <person name="Varghese N."/>
        </authorList>
    </citation>
    <scope>NUCLEOTIDE SEQUENCE [LARGE SCALE GENOMIC DNA]</scope>
    <source>
        <strain evidence="4">Nsp8</strain>
    </source>
</reference>
<dbReference type="InterPro" id="IPR028098">
    <property type="entry name" value="Glyco_trans_4-like_N"/>
</dbReference>
<feature type="domain" description="Glycosyl transferase family 1" evidence="1">
    <location>
        <begin position="209"/>
        <end position="344"/>
    </location>
</feature>
<feature type="domain" description="Glycosyltransferase subfamily 4-like N-terminal" evidence="2">
    <location>
        <begin position="31"/>
        <end position="188"/>
    </location>
</feature>
<gene>
    <name evidence="3" type="ORF">SAMN05216386_2235</name>
</gene>
<dbReference type="InterPro" id="IPR001296">
    <property type="entry name" value="Glyco_trans_1"/>
</dbReference>
<dbReference type="EMBL" id="FOVJ01000005">
    <property type="protein sequence ID" value="SFN95385.1"/>
    <property type="molecule type" value="Genomic_DNA"/>
</dbReference>
<sequence>MYSNHDVEKERPLNSLRVMMVGLRGCPGVQGGVEAHAEHLCPLLADLGFDVTVLTRSSFQPSEVGPKWKGVRLITIWAPRSKGLEAFIHTFFGVIYAAVDRPDVLHIHAVGPAIMALPARILGLKVVVTHHGPDYDRQKWGRFARFVLQLGEFFGMRMSQRRIVISNVIRELVRKKHKVDSDLIPNGVVFPEMPVTSQALKSFGLDAGRYVLLVSRLVPEKRHKDLIQAFQLAGLPDWKLVLVGSSDHPDAYVREVKEMAGRTANVVMTGFQTGEALRELYAHAGMFVLSSSHEGLPIAMLEALSYGLPVIASDIPANLEVGLSAEHYFPLGNVSVLSKRLTEFSRIPLENSDREWRREWVRERYDWRDIAVHTGEVYAAVAGRQLPIPRQHTSLRTRTVK</sequence>
<accession>A0A1I5D810</accession>
<evidence type="ECO:0000313" key="3">
    <source>
        <dbReference type="EMBL" id="SFN95385.1"/>
    </source>
</evidence>
<dbReference type="Gene3D" id="3.40.50.2000">
    <property type="entry name" value="Glycogen Phosphorylase B"/>
    <property type="match status" value="2"/>
</dbReference>
<dbReference type="PANTHER" id="PTHR45947">
    <property type="entry name" value="SULFOQUINOVOSYL TRANSFERASE SQD2"/>
    <property type="match status" value="1"/>
</dbReference>
<dbReference type="CDD" id="cd03801">
    <property type="entry name" value="GT4_PimA-like"/>
    <property type="match status" value="1"/>
</dbReference>
<keyword evidence="4" id="KW-1185">Reference proteome</keyword>
<dbReference type="InterPro" id="IPR050194">
    <property type="entry name" value="Glycosyltransferase_grp1"/>
</dbReference>
<dbReference type="AlphaFoldDB" id="A0A1I5D810"/>
<protein>
    <submittedName>
        <fullName evidence="3">Glycosyltransferase involved in cell wall bisynthesis</fullName>
    </submittedName>
</protein>
<organism evidence="3 4">
    <name type="scientific">Nitrosospira briensis</name>
    <dbReference type="NCBI Taxonomy" id="35799"/>
    <lineage>
        <taxon>Bacteria</taxon>
        <taxon>Pseudomonadati</taxon>
        <taxon>Pseudomonadota</taxon>
        <taxon>Betaproteobacteria</taxon>
        <taxon>Nitrosomonadales</taxon>
        <taxon>Nitrosomonadaceae</taxon>
        <taxon>Nitrosospira</taxon>
    </lineage>
</organism>
<dbReference type="Pfam" id="PF00534">
    <property type="entry name" value="Glycos_transf_1"/>
    <property type="match status" value="1"/>
</dbReference>
<keyword evidence="3" id="KW-0808">Transferase</keyword>
<dbReference type="RefSeq" id="WP_256208571.1">
    <property type="nucleotide sequence ID" value="NZ_FOVJ01000005.1"/>
</dbReference>